<protein>
    <submittedName>
        <fullName evidence="2">Uncharacterized protein</fullName>
    </submittedName>
</protein>
<dbReference type="RefSeq" id="WP_116270116.1">
    <property type="nucleotide sequence ID" value="NZ_BGZJ01000001.1"/>
</dbReference>
<dbReference type="AlphaFoldDB" id="A0A388SGJ5"/>
<name>A0A388SGJ5_9BURK</name>
<keyword evidence="3" id="KW-1185">Reference proteome</keyword>
<evidence type="ECO:0000313" key="3">
    <source>
        <dbReference type="Proteomes" id="UP000266091"/>
    </source>
</evidence>
<sequence length="159" mass="16563">MKTLKTAAACAALMMTLAGASAQAFAAGTSSQALGECLYRNATPDQKTQLIQWAYVTIGKTDAAKSVQAIPQAKTQAVTQKMKSTLTTLLLHSCPKEAAQVLLTDPKNGSIDAMETVTSLMLREKVRDQVGNVLDLQSAGGAASKAGELLKGVGSFFGK</sequence>
<dbReference type="Proteomes" id="UP000266091">
    <property type="component" value="Unassembled WGS sequence"/>
</dbReference>
<dbReference type="OrthoDB" id="9155260at2"/>
<proteinExistence type="predicted"/>
<accession>A0A401LGV2</accession>
<organism evidence="2 3">
    <name type="scientific">Mesosutterella multiformis</name>
    <dbReference type="NCBI Taxonomy" id="2259133"/>
    <lineage>
        <taxon>Bacteria</taxon>
        <taxon>Pseudomonadati</taxon>
        <taxon>Pseudomonadota</taxon>
        <taxon>Betaproteobacteria</taxon>
        <taxon>Burkholderiales</taxon>
        <taxon>Sutterellaceae</taxon>
        <taxon>Mesosutterella</taxon>
    </lineage>
</organism>
<feature type="chain" id="PRO_5030071316" evidence="1">
    <location>
        <begin position="27"/>
        <end position="159"/>
    </location>
</feature>
<reference evidence="2 3" key="1">
    <citation type="journal article" date="2018" name="Int. J. Syst. Evol. Microbiol.">
        <title>Mesosutterella multiformis gen. nov., sp. nov., a member of the family Sutterellaceae and Sutterella megalosphaeroides sp. nov., isolated from human faeces.</title>
        <authorList>
            <person name="Sakamoto M."/>
            <person name="Ikeyama N."/>
            <person name="Kunihiro T."/>
            <person name="Iino T."/>
            <person name="Yuki M."/>
            <person name="Ohkuma M."/>
        </authorList>
    </citation>
    <scope>NUCLEOTIDE SEQUENCE [LARGE SCALE GENOMIC DNA]</scope>
    <source>
        <strain evidence="2 3">4NBBH2</strain>
    </source>
</reference>
<evidence type="ECO:0000313" key="2">
    <source>
        <dbReference type="EMBL" id="GBO93814.1"/>
    </source>
</evidence>
<feature type="signal peptide" evidence="1">
    <location>
        <begin position="1"/>
        <end position="26"/>
    </location>
</feature>
<comment type="caution">
    <text evidence="2">The sequence shown here is derived from an EMBL/GenBank/DDBJ whole genome shotgun (WGS) entry which is preliminary data.</text>
</comment>
<dbReference type="EMBL" id="BGZJ01000001">
    <property type="protein sequence ID" value="GBO93814.1"/>
    <property type="molecule type" value="Genomic_DNA"/>
</dbReference>
<accession>A0A388SGJ5</accession>
<evidence type="ECO:0000256" key="1">
    <source>
        <dbReference type="SAM" id="SignalP"/>
    </source>
</evidence>
<keyword evidence="1" id="KW-0732">Signal</keyword>
<gene>
    <name evidence="2" type="ORF">MESMUL_11680</name>
</gene>